<dbReference type="EMBL" id="CP012159">
    <property type="protein sequence ID" value="AKT39246.1"/>
    <property type="molecule type" value="Genomic_DNA"/>
</dbReference>
<keyword evidence="3" id="KW-1185">Reference proteome</keyword>
<reference evidence="2 3" key="1">
    <citation type="submission" date="2015-07" db="EMBL/GenBank/DDBJ databases">
        <title>Genome analysis of myxobacterium Chondromyces crocatus Cm c5 reveals a high potential for natural compound synthesis and the genetic basis for the loss of fruiting body formation.</title>
        <authorList>
            <person name="Zaburannyi N."/>
            <person name="Bunk B."/>
            <person name="Maier J."/>
            <person name="Overmann J."/>
            <person name="Mueller R."/>
        </authorList>
    </citation>
    <scope>NUCLEOTIDE SEQUENCE [LARGE SCALE GENOMIC DNA]</scope>
    <source>
        <strain evidence="2 3">Cm c5</strain>
    </source>
</reference>
<feature type="compositionally biased region" description="Basic and acidic residues" evidence="1">
    <location>
        <begin position="61"/>
        <end position="70"/>
    </location>
</feature>
<dbReference type="RefSeq" id="WP_050431370.1">
    <property type="nucleotide sequence ID" value="NZ_CP012159.1"/>
</dbReference>
<dbReference type="Proteomes" id="UP000067626">
    <property type="component" value="Chromosome"/>
</dbReference>
<gene>
    <name evidence="2" type="ORF">CMC5_033940</name>
</gene>
<feature type="compositionally biased region" description="Low complexity" evidence="1">
    <location>
        <begin position="105"/>
        <end position="118"/>
    </location>
</feature>
<accession>A0A0K1EEF1</accession>
<proteinExistence type="predicted"/>
<organism evidence="2 3">
    <name type="scientific">Chondromyces crocatus</name>
    <dbReference type="NCBI Taxonomy" id="52"/>
    <lineage>
        <taxon>Bacteria</taxon>
        <taxon>Pseudomonadati</taxon>
        <taxon>Myxococcota</taxon>
        <taxon>Polyangia</taxon>
        <taxon>Polyangiales</taxon>
        <taxon>Polyangiaceae</taxon>
        <taxon>Chondromyces</taxon>
    </lineage>
</organism>
<evidence type="ECO:0000256" key="1">
    <source>
        <dbReference type="SAM" id="MobiDB-lite"/>
    </source>
</evidence>
<evidence type="ECO:0000313" key="2">
    <source>
        <dbReference type="EMBL" id="AKT39246.1"/>
    </source>
</evidence>
<feature type="compositionally biased region" description="Basic residues" evidence="1">
    <location>
        <begin position="140"/>
        <end position="150"/>
    </location>
</feature>
<evidence type="ECO:0000313" key="3">
    <source>
        <dbReference type="Proteomes" id="UP000067626"/>
    </source>
</evidence>
<dbReference type="AlphaFoldDB" id="A0A0K1EEF1"/>
<protein>
    <submittedName>
        <fullName evidence="2">Uncharacterized protein</fullName>
    </submittedName>
</protein>
<sequence length="150" mass="16413">MVGRDRRGHTCAGLSSEARAWERRRLRELGLEDISWDHVRWCPRCRVSSGAMPGTISRWKLPADKRDELAKAPQTSTSASHEALAKAPQTSTSASHEALAKAPQTSTSASHESSASHEGMPPPAREDGITGGAGVGKERLARRRLRRRRV</sequence>
<feature type="region of interest" description="Disordered" evidence="1">
    <location>
        <begin position="46"/>
        <end position="150"/>
    </location>
</feature>
<dbReference type="KEGG" id="ccro:CMC5_033940"/>
<name>A0A0K1EEF1_CHOCO</name>